<evidence type="ECO:0000313" key="1">
    <source>
        <dbReference type="EMBL" id="MPN21289.1"/>
    </source>
</evidence>
<dbReference type="EMBL" id="VSSQ01069250">
    <property type="protein sequence ID" value="MPN21289.1"/>
    <property type="molecule type" value="Genomic_DNA"/>
</dbReference>
<sequence>MLKSAALDSIDSRNYRDDLFLNESRNLLTNNAAEQEFLLRLNSLAGSIHNREMSREQFLNYLEYEISIARRKGRIQQKPVPGVFEQSVL</sequence>
<accession>A0A645G658</accession>
<gene>
    <name evidence="1" type="ORF">SDC9_168668</name>
</gene>
<organism evidence="1">
    <name type="scientific">bioreactor metagenome</name>
    <dbReference type="NCBI Taxonomy" id="1076179"/>
    <lineage>
        <taxon>unclassified sequences</taxon>
        <taxon>metagenomes</taxon>
        <taxon>ecological metagenomes</taxon>
    </lineage>
</organism>
<dbReference type="AlphaFoldDB" id="A0A645G658"/>
<proteinExistence type="predicted"/>
<reference evidence="1" key="1">
    <citation type="submission" date="2019-08" db="EMBL/GenBank/DDBJ databases">
        <authorList>
            <person name="Kucharzyk K."/>
            <person name="Murdoch R.W."/>
            <person name="Higgins S."/>
            <person name="Loffler F."/>
        </authorList>
    </citation>
    <scope>NUCLEOTIDE SEQUENCE</scope>
</reference>
<protein>
    <submittedName>
        <fullName evidence="1">Uncharacterized protein</fullName>
    </submittedName>
</protein>
<name>A0A645G658_9ZZZZ</name>
<comment type="caution">
    <text evidence="1">The sequence shown here is derived from an EMBL/GenBank/DDBJ whole genome shotgun (WGS) entry which is preliminary data.</text>
</comment>